<evidence type="ECO:0000259" key="11">
    <source>
        <dbReference type="PROSITE" id="PS50059"/>
    </source>
</evidence>
<evidence type="ECO:0000256" key="5">
    <source>
        <dbReference type="ARBA" id="ARBA00023110"/>
    </source>
</evidence>
<organism evidence="12 13">
    <name type="scientific">Putridiphycobacter roseus</name>
    <dbReference type="NCBI Taxonomy" id="2219161"/>
    <lineage>
        <taxon>Bacteria</taxon>
        <taxon>Pseudomonadati</taxon>
        <taxon>Bacteroidota</taxon>
        <taxon>Flavobacteriia</taxon>
        <taxon>Flavobacteriales</taxon>
        <taxon>Crocinitomicaceae</taxon>
        <taxon>Putridiphycobacter</taxon>
    </lineage>
</organism>
<dbReference type="Proteomes" id="UP000249248">
    <property type="component" value="Unassembled WGS sequence"/>
</dbReference>
<dbReference type="Gene3D" id="3.10.50.40">
    <property type="match status" value="1"/>
</dbReference>
<sequence>MSDNNHQVISLNYQLYKDNVEGELIETTEGKEPLVFLTGLGQMIPEFEANVAVLGEGEEFSFGINAENAYGKRIEEALIELPIDMFMQEGELMEAVAVGNILPMQNQEGQVQPGKVLAINEKSINLDMNHPLAEQNLHFKGAILEIRPATSEEVEHGHVHGEGGHDH</sequence>
<feature type="domain" description="PPIase FKBP-type" evidence="11">
    <location>
        <begin position="6"/>
        <end position="96"/>
    </location>
</feature>
<dbReference type="OrthoDB" id="9808891at2"/>
<evidence type="ECO:0000313" key="13">
    <source>
        <dbReference type="Proteomes" id="UP000249248"/>
    </source>
</evidence>
<evidence type="ECO:0000256" key="9">
    <source>
        <dbReference type="PROSITE-ProRule" id="PRU00277"/>
    </source>
</evidence>
<evidence type="ECO:0000256" key="1">
    <source>
        <dbReference type="ARBA" id="ARBA00000971"/>
    </source>
</evidence>
<accession>A0A2W1MVC9</accession>
<evidence type="ECO:0000256" key="6">
    <source>
        <dbReference type="ARBA" id="ARBA00023186"/>
    </source>
</evidence>
<comment type="caution">
    <text evidence="12">The sequence shown here is derived from an EMBL/GenBank/DDBJ whole genome shotgun (WGS) entry which is preliminary data.</text>
</comment>
<dbReference type="GO" id="GO:0042026">
    <property type="term" value="P:protein refolding"/>
    <property type="evidence" value="ECO:0007669"/>
    <property type="project" value="UniProtKB-ARBA"/>
</dbReference>
<gene>
    <name evidence="12" type="ORF">DNU06_14705</name>
</gene>
<dbReference type="PANTHER" id="PTHR47861:SF3">
    <property type="entry name" value="FKBP-TYPE PEPTIDYL-PROLYL CIS-TRANS ISOMERASE SLYD"/>
    <property type="match status" value="1"/>
</dbReference>
<evidence type="ECO:0000256" key="10">
    <source>
        <dbReference type="RuleBase" id="RU003915"/>
    </source>
</evidence>
<evidence type="ECO:0000256" key="4">
    <source>
        <dbReference type="ARBA" id="ARBA00022490"/>
    </source>
</evidence>
<evidence type="ECO:0000256" key="8">
    <source>
        <dbReference type="ARBA" id="ARBA00037071"/>
    </source>
</evidence>
<keyword evidence="6" id="KW-0143">Chaperone</keyword>
<comment type="function">
    <text evidence="8">Also involved in hydrogenase metallocenter assembly, probably by participating in the nickel insertion step. This function in hydrogenase biosynthesis requires chaperone activity and the presence of the metal-binding domain, but not PPIase activity.</text>
</comment>
<evidence type="ECO:0000256" key="2">
    <source>
        <dbReference type="ARBA" id="ARBA00004496"/>
    </source>
</evidence>
<dbReference type="GO" id="GO:0003755">
    <property type="term" value="F:peptidyl-prolyl cis-trans isomerase activity"/>
    <property type="evidence" value="ECO:0007669"/>
    <property type="project" value="UniProtKB-UniRule"/>
</dbReference>
<keyword evidence="5 9" id="KW-0697">Rotamase</keyword>
<keyword evidence="4" id="KW-0963">Cytoplasm</keyword>
<reference evidence="12 13" key="1">
    <citation type="submission" date="2018-06" db="EMBL/GenBank/DDBJ databases">
        <title>The draft genome sequence of Crocinitomix sp. SM1701.</title>
        <authorList>
            <person name="Zhang X."/>
        </authorList>
    </citation>
    <scope>NUCLEOTIDE SEQUENCE [LARGE SCALE GENOMIC DNA]</scope>
    <source>
        <strain evidence="12 13">SM1701</strain>
    </source>
</reference>
<evidence type="ECO:0000256" key="3">
    <source>
        <dbReference type="ARBA" id="ARBA00006577"/>
    </source>
</evidence>
<proteinExistence type="inferred from homology"/>
<dbReference type="Pfam" id="PF00254">
    <property type="entry name" value="FKBP_C"/>
    <property type="match status" value="1"/>
</dbReference>
<comment type="subcellular location">
    <subcellularLocation>
        <location evidence="2">Cytoplasm</location>
    </subcellularLocation>
</comment>
<dbReference type="AlphaFoldDB" id="A0A2W1MVC9"/>
<evidence type="ECO:0000313" key="12">
    <source>
        <dbReference type="EMBL" id="PZE16049.1"/>
    </source>
</evidence>
<dbReference type="InterPro" id="IPR001179">
    <property type="entry name" value="PPIase_FKBP_dom"/>
</dbReference>
<dbReference type="InterPro" id="IPR046357">
    <property type="entry name" value="PPIase_dom_sf"/>
</dbReference>
<name>A0A2W1MVC9_9FLAO</name>
<comment type="catalytic activity">
    <reaction evidence="1 9 10">
        <text>[protein]-peptidylproline (omega=180) = [protein]-peptidylproline (omega=0)</text>
        <dbReference type="Rhea" id="RHEA:16237"/>
        <dbReference type="Rhea" id="RHEA-COMP:10747"/>
        <dbReference type="Rhea" id="RHEA-COMP:10748"/>
        <dbReference type="ChEBI" id="CHEBI:83833"/>
        <dbReference type="ChEBI" id="CHEBI:83834"/>
        <dbReference type="EC" id="5.2.1.8"/>
    </reaction>
</comment>
<dbReference type="SUPFAM" id="SSF54534">
    <property type="entry name" value="FKBP-like"/>
    <property type="match status" value="1"/>
</dbReference>
<comment type="similarity">
    <text evidence="3 10">Belongs to the FKBP-type PPIase family.</text>
</comment>
<keyword evidence="13" id="KW-1185">Reference proteome</keyword>
<dbReference type="RefSeq" id="WP_111064258.1">
    <property type="nucleotide sequence ID" value="NZ_JBHUCU010000001.1"/>
</dbReference>
<dbReference type="EMBL" id="QKSB01000012">
    <property type="protein sequence ID" value="PZE16049.1"/>
    <property type="molecule type" value="Genomic_DNA"/>
</dbReference>
<protein>
    <recommendedName>
        <fullName evidence="10">Peptidyl-prolyl cis-trans isomerase</fullName>
        <ecNumber evidence="10">5.2.1.8</ecNumber>
    </recommendedName>
</protein>
<keyword evidence="7 9" id="KW-0413">Isomerase</keyword>
<dbReference type="GO" id="GO:0005737">
    <property type="term" value="C:cytoplasm"/>
    <property type="evidence" value="ECO:0007669"/>
    <property type="project" value="UniProtKB-SubCell"/>
</dbReference>
<dbReference type="PROSITE" id="PS50059">
    <property type="entry name" value="FKBP_PPIASE"/>
    <property type="match status" value="1"/>
</dbReference>
<dbReference type="PANTHER" id="PTHR47861">
    <property type="entry name" value="FKBP-TYPE PEPTIDYL-PROLYL CIS-TRANS ISOMERASE SLYD"/>
    <property type="match status" value="1"/>
</dbReference>
<evidence type="ECO:0000256" key="7">
    <source>
        <dbReference type="ARBA" id="ARBA00023235"/>
    </source>
</evidence>
<dbReference type="EC" id="5.2.1.8" evidence="10"/>